<keyword evidence="5" id="KW-0819">tRNA processing</keyword>
<dbReference type="FunFam" id="3.10.330.20:FF:000003">
    <property type="entry name" value="tRNA (Adenine(58)-N(1))-methyltransferase, mitochondrial isoform X1"/>
    <property type="match status" value="1"/>
</dbReference>
<dbReference type="InterPro" id="IPR054151">
    <property type="entry name" value="TR61B_FKBP-like"/>
</dbReference>
<dbReference type="SUPFAM" id="SSF53335">
    <property type="entry name" value="S-adenosyl-L-methionine-dependent methyltransferases"/>
    <property type="match status" value="1"/>
</dbReference>
<feature type="domain" description="tRNA (adenine(58)-N(1))-methyltransferase catalytic subunit TRM61 C-terminal" evidence="8">
    <location>
        <begin position="159"/>
        <end position="406"/>
    </location>
</feature>
<sequence length="462" mass="52063">MRGWLRRLGSPLCGRSGLASRILGLERSPWRGFSGAGSDEPESDWRRRRRRPLSPLERLSRLLPEELLSPEVQALRGDEPEPEVIPKAPSKDIPFQLGELVLAEVRRRRNGEFKRLWRLASAEGALNSTWGAVPHREILGRLPGQVLRTSAGHSLLVRRPTLEEFVLLMKRGPTIAYPKDISTMLLLMDISQGDKVLEAGSGSGGMSLFLSRAVGPQGHIISYEIRKDHHKLAKKNYQTWCDAWRIGHTVEWPDNVDFINADILTAAEDLKTITFDAIALDMLLPQNALPTVIPNLKQGGVCTVYLANITQVVDLLEAIRTRKLNLFCERIVEVTHRDWLVLPNTWRNSSIFQSRETKPDFDDELDGRDENNDPSAEEREHDEAFVSNGTKPPYIARPYPWQTGHTVCCELHRIIVGRVQGLSSPRPCCAGIIKAPLTDGHPDCLRSRLHHAPNNSWSQEVF</sequence>
<dbReference type="PANTHER" id="PTHR12133:SF1">
    <property type="entry name" value="TRNA (ADENINE(58)-N(1))-METHYLTRANSFERASE, MITOCHONDRIAL"/>
    <property type="match status" value="1"/>
</dbReference>
<evidence type="ECO:0000256" key="6">
    <source>
        <dbReference type="ARBA" id="ARBA00048481"/>
    </source>
</evidence>
<accession>A0A803T4U5</accession>
<dbReference type="GO" id="GO:0006397">
    <property type="term" value="P:mRNA processing"/>
    <property type="evidence" value="ECO:0007669"/>
    <property type="project" value="Ensembl"/>
</dbReference>
<dbReference type="CDD" id="cd02440">
    <property type="entry name" value="AdoMet_MTases"/>
    <property type="match status" value="1"/>
</dbReference>
<keyword evidence="2" id="KW-0489">Methyltransferase</keyword>
<dbReference type="GO" id="GO:0031515">
    <property type="term" value="C:tRNA (m1A) methyltransferase complex"/>
    <property type="evidence" value="ECO:0000318"/>
    <property type="project" value="GO_Central"/>
</dbReference>
<dbReference type="FunFam" id="3.40.50.150:FF:000181">
    <property type="entry name" value="tRNA (Adenine(58)-N(1))-methyltransferase, mitochondrial isoform X4"/>
    <property type="match status" value="1"/>
</dbReference>
<dbReference type="GO" id="GO:0090646">
    <property type="term" value="P:mitochondrial tRNA processing"/>
    <property type="evidence" value="ECO:0007669"/>
    <property type="project" value="Ensembl"/>
</dbReference>
<evidence type="ECO:0000256" key="5">
    <source>
        <dbReference type="ARBA" id="ARBA00022694"/>
    </source>
</evidence>
<dbReference type="GeneTree" id="ENSGT00940000154239"/>
<dbReference type="InterPro" id="IPR014816">
    <property type="entry name" value="tRNA_MeTrfase_Gcd14"/>
</dbReference>
<feature type="compositionally biased region" description="Basic and acidic residues" evidence="7">
    <location>
        <begin position="368"/>
        <end position="384"/>
    </location>
</feature>
<dbReference type="PROSITE" id="PS51620">
    <property type="entry name" value="SAM_TRM61"/>
    <property type="match status" value="1"/>
</dbReference>
<evidence type="ECO:0000313" key="11">
    <source>
        <dbReference type="Proteomes" id="UP000001646"/>
    </source>
</evidence>
<dbReference type="Bgee" id="ENSACAG00000009345">
    <property type="expression patterns" value="Expressed in dewlap and 13 other cell types or tissues"/>
</dbReference>
<name>A0A803T4U5_ANOCA</name>
<dbReference type="Gene3D" id="3.40.50.150">
    <property type="entry name" value="Vaccinia Virus protein VP39"/>
    <property type="match status" value="1"/>
</dbReference>
<dbReference type="GO" id="GO:0005759">
    <property type="term" value="C:mitochondrial matrix"/>
    <property type="evidence" value="ECO:0007669"/>
    <property type="project" value="Ensembl"/>
</dbReference>
<evidence type="ECO:0000256" key="3">
    <source>
        <dbReference type="ARBA" id="ARBA00022679"/>
    </source>
</evidence>
<proteinExistence type="predicted"/>
<protein>
    <recommendedName>
        <fullName evidence="1">tRNA (adenine(58)-N(1))-methyltransferase</fullName>
        <ecNumber evidence="1">2.1.1.220</ecNumber>
    </recommendedName>
</protein>
<feature type="domain" description="TR61B FKBP-like" evidence="9">
    <location>
        <begin position="98"/>
        <end position="152"/>
    </location>
</feature>
<reference evidence="10" key="3">
    <citation type="submission" date="2025-09" db="UniProtKB">
        <authorList>
            <consortium name="Ensembl"/>
        </authorList>
    </citation>
    <scope>IDENTIFICATION</scope>
</reference>
<evidence type="ECO:0000259" key="9">
    <source>
        <dbReference type="Pfam" id="PF21985"/>
    </source>
</evidence>
<comment type="catalytic activity">
    <reaction evidence="6">
        <text>an adenosine in mRNA + S-adenosyl-L-methionine = an N(1)-methyladenosine in mRNA + S-adenosyl-L-homocysteine + H(+)</text>
        <dbReference type="Rhea" id="RHEA:55392"/>
        <dbReference type="Rhea" id="RHEA-COMP:12414"/>
        <dbReference type="Rhea" id="RHEA-COMP:12415"/>
        <dbReference type="ChEBI" id="CHEBI:15378"/>
        <dbReference type="ChEBI" id="CHEBI:57856"/>
        <dbReference type="ChEBI" id="CHEBI:59789"/>
        <dbReference type="ChEBI" id="CHEBI:74411"/>
        <dbReference type="ChEBI" id="CHEBI:74491"/>
    </reaction>
</comment>
<feature type="region of interest" description="Disordered" evidence="7">
    <location>
        <begin position="357"/>
        <end position="391"/>
    </location>
</feature>
<evidence type="ECO:0000256" key="7">
    <source>
        <dbReference type="SAM" id="MobiDB-lite"/>
    </source>
</evidence>
<dbReference type="Gene3D" id="3.10.330.20">
    <property type="match status" value="1"/>
</dbReference>
<dbReference type="GO" id="GO:0160107">
    <property type="term" value="F:tRNA (adenine(58)-N1)-methyltransferase activity"/>
    <property type="evidence" value="ECO:0007669"/>
    <property type="project" value="UniProtKB-EC"/>
</dbReference>
<dbReference type="GO" id="GO:0016433">
    <property type="term" value="F:rRNA (adenine) methyltransferase activity"/>
    <property type="evidence" value="ECO:0007669"/>
    <property type="project" value="Ensembl"/>
</dbReference>
<dbReference type="InParanoid" id="A0A803T4U5"/>
<dbReference type="EC" id="2.1.1.220" evidence="1"/>
<dbReference type="Pfam" id="PF21985">
    <property type="entry name" value="TR61B_FKBP-like"/>
    <property type="match status" value="1"/>
</dbReference>
<dbReference type="InterPro" id="IPR049470">
    <property type="entry name" value="TRM61_C"/>
</dbReference>
<dbReference type="GO" id="GO:0030488">
    <property type="term" value="P:tRNA methylation"/>
    <property type="evidence" value="ECO:0000318"/>
    <property type="project" value="GO_Central"/>
</dbReference>
<keyword evidence="11" id="KW-1185">Reference proteome</keyword>
<dbReference type="Proteomes" id="UP000001646">
    <property type="component" value="Chromosome 1"/>
</dbReference>
<dbReference type="Ensembl" id="ENSACAT00000050661.1">
    <property type="protein sequence ID" value="ENSACAP00000030235.1"/>
    <property type="gene ID" value="ENSACAG00000009345.4"/>
</dbReference>
<dbReference type="GO" id="GO:0061953">
    <property type="term" value="F:mRNA (adenine-N1-)-methyltransferase activity"/>
    <property type="evidence" value="ECO:0007669"/>
    <property type="project" value="Ensembl"/>
</dbReference>
<evidence type="ECO:0000256" key="1">
    <source>
        <dbReference type="ARBA" id="ARBA00012796"/>
    </source>
</evidence>
<dbReference type="InterPro" id="IPR029063">
    <property type="entry name" value="SAM-dependent_MTases_sf"/>
</dbReference>
<keyword evidence="4" id="KW-0949">S-adenosyl-L-methionine</keyword>
<dbReference type="AlphaFoldDB" id="A0A803T4U5"/>
<dbReference type="PANTHER" id="PTHR12133">
    <property type="entry name" value="TRNA (ADENINE(58)-N(1))-METHYLTRANSFERASE"/>
    <property type="match status" value="1"/>
</dbReference>
<evidence type="ECO:0000256" key="4">
    <source>
        <dbReference type="ARBA" id="ARBA00022691"/>
    </source>
</evidence>
<reference evidence="10 11" key="1">
    <citation type="submission" date="2009-12" db="EMBL/GenBank/DDBJ databases">
        <title>The Genome Sequence of Anolis carolinensis (Green Anole Lizard).</title>
        <authorList>
            <consortium name="The Genome Sequencing Platform"/>
            <person name="Di Palma F."/>
            <person name="Alfoldi J."/>
            <person name="Heiman D."/>
            <person name="Young S."/>
            <person name="Grabherr M."/>
            <person name="Johnson J."/>
            <person name="Lander E.S."/>
            <person name="Lindblad-Toh K."/>
        </authorList>
    </citation>
    <scope>NUCLEOTIDE SEQUENCE [LARGE SCALE GENOMIC DNA]</scope>
    <source>
        <strain evidence="10 11">JBL SC #1</strain>
    </source>
</reference>
<organism evidence="10 11">
    <name type="scientific">Anolis carolinensis</name>
    <name type="common">Green anole</name>
    <name type="synonym">American chameleon</name>
    <dbReference type="NCBI Taxonomy" id="28377"/>
    <lineage>
        <taxon>Eukaryota</taxon>
        <taxon>Metazoa</taxon>
        <taxon>Chordata</taxon>
        <taxon>Craniata</taxon>
        <taxon>Vertebrata</taxon>
        <taxon>Euteleostomi</taxon>
        <taxon>Lepidosauria</taxon>
        <taxon>Squamata</taxon>
        <taxon>Bifurcata</taxon>
        <taxon>Unidentata</taxon>
        <taxon>Episquamata</taxon>
        <taxon>Toxicofera</taxon>
        <taxon>Iguania</taxon>
        <taxon>Dactyloidae</taxon>
        <taxon>Anolis</taxon>
    </lineage>
</organism>
<keyword evidence="3" id="KW-0808">Transferase</keyword>
<dbReference type="Pfam" id="PF08704">
    <property type="entry name" value="GCD14"/>
    <property type="match status" value="1"/>
</dbReference>
<gene>
    <name evidence="10" type="primary">TRMT61B</name>
</gene>
<evidence type="ECO:0000259" key="8">
    <source>
        <dbReference type="Pfam" id="PF08704"/>
    </source>
</evidence>
<reference evidence="10" key="2">
    <citation type="submission" date="2025-08" db="UniProtKB">
        <authorList>
            <consortium name="Ensembl"/>
        </authorList>
    </citation>
    <scope>IDENTIFICATION</scope>
</reference>
<evidence type="ECO:0000313" key="10">
    <source>
        <dbReference type="Ensembl" id="ENSACAP00000030235.1"/>
    </source>
</evidence>
<dbReference type="GO" id="GO:0005739">
    <property type="term" value="C:mitochondrion"/>
    <property type="evidence" value="ECO:0000318"/>
    <property type="project" value="GO_Central"/>
</dbReference>
<evidence type="ECO:0000256" key="2">
    <source>
        <dbReference type="ARBA" id="ARBA00022603"/>
    </source>
</evidence>